<name>A0A154VAC4_9PROT</name>
<dbReference type="AlphaFoldDB" id="A0A154VAC4"/>
<dbReference type="Gene3D" id="3.40.50.11090">
    <property type="match status" value="1"/>
</dbReference>
<dbReference type="Gene3D" id="3.40.50.1000">
    <property type="entry name" value="HAD superfamily/HAD-like"/>
    <property type="match status" value="1"/>
</dbReference>
<dbReference type="Pfam" id="PF00702">
    <property type="entry name" value="Hydrolase"/>
    <property type="match status" value="1"/>
</dbReference>
<dbReference type="EMBL" id="LPXN01000173">
    <property type="protein sequence ID" value="KZC98262.1"/>
    <property type="molecule type" value="Genomic_DNA"/>
</dbReference>
<dbReference type="InterPro" id="IPR023214">
    <property type="entry name" value="HAD_sf"/>
</dbReference>
<reference evidence="2 3" key="1">
    <citation type="submission" date="2015-12" db="EMBL/GenBank/DDBJ databases">
        <title>Genome sequence of Oceanibaculum pacificum MCCC 1A02656.</title>
        <authorList>
            <person name="Lu L."/>
            <person name="Lai Q."/>
            <person name="Shao Z."/>
            <person name="Qian P."/>
        </authorList>
    </citation>
    <scope>NUCLEOTIDE SEQUENCE [LARGE SCALE GENOMIC DNA]</scope>
    <source>
        <strain evidence="2 3">MCCC 1A02656</strain>
    </source>
</reference>
<protein>
    <recommendedName>
        <fullName evidence="1">WsaF C-terminal domain-containing protein</fullName>
    </recommendedName>
</protein>
<accession>A0A154VAC4</accession>
<proteinExistence type="predicted"/>
<dbReference type="Gene3D" id="1.10.150.400">
    <property type="match status" value="1"/>
</dbReference>
<dbReference type="Pfam" id="PF22772">
    <property type="entry name" value="WsaF_C"/>
    <property type="match status" value="1"/>
</dbReference>
<dbReference type="CDD" id="cd01427">
    <property type="entry name" value="HAD_like"/>
    <property type="match status" value="1"/>
</dbReference>
<organism evidence="2 3">
    <name type="scientific">Oceanibaculum pacificum</name>
    <dbReference type="NCBI Taxonomy" id="580166"/>
    <lineage>
        <taxon>Bacteria</taxon>
        <taxon>Pseudomonadati</taxon>
        <taxon>Pseudomonadota</taxon>
        <taxon>Alphaproteobacteria</taxon>
        <taxon>Rhodospirillales</taxon>
        <taxon>Oceanibaculaceae</taxon>
        <taxon>Oceanibaculum</taxon>
    </lineage>
</organism>
<dbReference type="Gene3D" id="3.40.50.2000">
    <property type="entry name" value="Glycogen Phosphorylase B"/>
    <property type="match status" value="1"/>
</dbReference>
<sequence length="1127" mass="127283">MEPLVHFIRTGATAGLARNREEEWALIESGKRNTKILRDARRSREAADKSQQFLEPFPVQQSDLDGIELLSLDVWDTILRRDCYPDEIKLQSARYVYLSCFWDIRPAYRSLLALLRRRIQVENEAAPKRDFEYRFSMAAERWLRDVLEPAIPAERVYRLRDAVLEHEFQAEKRSTRIDPAFKLFREKTQLPQTIFTSDFYLESTVIMRLLASHGAGCTFVKGYSSCDEYMNKRSGELFHKIMQEFSISPSAILHIGDNPIADIAVPQRLGIRSISYLQPAEQEQQEVQKRAYEGFLNGKQELHHEALDRVIEELAATVCDKADSSALTEEGVRLAPIAAGFIMHVIETALRFDVGKIYFFTREGQFLKELYEQIVSLDPYSLGVDTYPIPRLLEVSRLATFAASLRSVGTQELMRLWNQYSKQSLRAFCNSLNFDAVTVISAAQRQGLDLDEVVDMPWNDPRFCAVLENPEVQNALQGHLEDQKRNLTAYLEQEGFLDDAQTALIVDIGWRGTIQDNLCYLTKKHVHGCYLGLFKFLNDQPSNSGKDGWLANYNKYEYCWDGEDIAPLEMLFNGLGGSVVGYEQSTSGVQAQRQIIEGEEAVVENYIRPLQAGIIQGSKEVCDYIRLHGLLSADIRSFARSKAREFLNAPPSSIARAFFELKHNESFGTGETTDMTTVADLARKCEGLADHRLHAATSRFLEKSHWKAGLLALEPVRSFYEALSPQDRRALPMDFGLHYRGALIGRHGPTPRMAIYVPSPLIGSGGHRTIFNVARHVQKMGIELFIYLESEGAGVGCVEEYLQGTPAHVFVGWDRAVPVDFALATIAHSAAYVAEHPCPFKGYLVQDFEAGFNPLSDGYVSAENSYCYGLQHFTIGNWLAHLLRTQFGVDAVPAGLGVDTDVYRPLSGVVRENAVCFLYQPDKPRRAPVLGINALRRLKHARPDTKVYVYGSDLPLENVDFEVENLGLIQNLREINMLYNRCKVGLCISMSNPSRIPYEMMAAGTIPVDLYRYNNLLDHKDGTAILAFQSDASLAEAMLNVLENEIDCLERSQTCIYSTQSRSLLWEQDVIGNAISEILQKGHPTGHNIQLLYEDSAVIAAEEKIPSVTSFCRWQKYLSCHPSDRNI</sequence>
<evidence type="ECO:0000313" key="3">
    <source>
        <dbReference type="Proteomes" id="UP000076400"/>
    </source>
</evidence>
<gene>
    <name evidence="2" type="ORF">AUP43_14850</name>
</gene>
<feature type="domain" description="WsaF C-terminal" evidence="1">
    <location>
        <begin position="914"/>
        <end position="1036"/>
    </location>
</feature>
<dbReference type="SUPFAM" id="SSF56784">
    <property type="entry name" value="HAD-like"/>
    <property type="match status" value="1"/>
</dbReference>
<dbReference type="Proteomes" id="UP000076400">
    <property type="component" value="Unassembled WGS sequence"/>
</dbReference>
<dbReference type="STRING" id="580166.AUP43_14850"/>
<evidence type="ECO:0000259" key="1">
    <source>
        <dbReference type="Pfam" id="PF22772"/>
    </source>
</evidence>
<dbReference type="InterPro" id="IPR055050">
    <property type="entry name" value="WsaF_C"/>
</dbReference>
<evidence type="ECO:0000313" key="2">
    <source>
        <dbReference type="EMBL" id="KZC98262.1"/>
    </source>
</evidence>
<dbReference type="InterPro" id="IPR036412">
    <property type="entry name" value="HAD-like_sf"/>
</dbReference>
<comment type="caution">
    <text evidence="2">The sequence shown here is derived from an EMBL/GenBank/DDBJ whole genome shotgun (WGS) entry which is preliminary data.</text>
</comment>
<keyword evidence="3" id="KW-1185">Reference proteome</keyword>
<dbReference type="SUPFAM" id="SSF53756">
    <property type="entry name" value="UDP-Glycosyltransferase/glycogen phosphorylase"/>
    <property type="match status" value="1"/>
</dbReference>